<evidence type="ECO:0000256" key="3">
    <source>
        <dbReference type="ARBA" id="ARBA00022475"/>
    </source>
</evidence>
<accession>A0A4S3ZSB6</accession>
<evidence type="ECO:0000313" key="8">
    <source>
        <dbReference type="EMBL" id="THF48543.1"/>
    </source>
</evidence>
<evidence type="ECO:0000256" key="4">
    <source>
        <dbReference type="ARBA" id="ARBA00022692"/>
    </source>
</evidence>
<keyword evidence="6 7" id="KW-0472">Membrane</keyword>
<dbReference type="Proteomes" id="UP000307507">
    <property type="component" value="Unassembled WGS sequence"/>
</dbReference>
<evidence type="ECO:0000256" key="6">
    <source>
        <dbReference type="ARBA" id="ARBA00023136"/>
    </source>
</evidence>
<dbReference type="InterPro" id="IPR007140">
    <property type="entry name" value="DUF350"/>
</dbReference>
<gene>
    <name evidence="8" type="ORF">E6C50_14770</name>
</gene>
<keyword evidence="9" id="KW-1185">Reference proteome</keyword>
<organism evidence="8 9">
    <name type="scientific">Flavobacterium supellecticarium</name>
    <dbReference type="NCBI Taxonomy" id="2565924"/>
    <lineage>
        <taxon>Bacteria</taxon>
        <taxon>Pseudomonadati</taxon>
        <taxon>Bacteroidota</taxon>
        <taxon>Flavobacteriia</taxon>
        <taxon>Flavobacteriales</taxon>
        <taxon>Flavobacteriaceae</taxon>
        <taxon>Flavobacterium</taxon>
    </lineage>
</organism>
<dbReference type="GO" id="GO:0005886">
    <property type="term" value="C:plasma membrane"/>
    <property type="evidence" value="ECO:0007669"/>
    <property type="project" value="UniProtKB-SubCell"/>
</dbReference>
<evidence type="ECO:0000256" key="5">
    <source>
        <dbReference type="ARBA" id="ARBA00022989"/>
    </source>
</evidence>
<dbReference type="AlphaFoldDB" id="A0A4S3ZSB6"/>
<keyword evidence="5 7" id="KW-1133">Transmembrane helix</keyword>
<comment type="caution">
    <text evidence="8">The sequence shown here is derived from an EMBL/GenBank/DDBJ whole genome shotgun (WGS) entry which is preliminary data.</text>
</comment>
<keyword evidence="3" id="KW-1003">Cell membrane</keyword>
<keyword evidence="4 7" id="KW-0812">Transmembrane</keyword>
<evidence type="ECO:0000256" key="2">
    <source>
        <dbReference type="ARBA" id="ARBA00005779"/>
    </source>
</evidence>
<name>A0A4S3ZSB6_9FLAO</name>
<reference evidence="8 9" key="1">
    <citation type="submission" date="2019-04" db="EMBL/GenBank/DDBJ databases">
        <title>Flavobacterium sp. nov. isolated from construction timber.</title>
        <authorList>
            <person name="Lin S.-Y."/>
            <person name="Chang C.-T."/>
            <person name="Young C.-C."/>
        </authorList>
    </citation>
    <scope>NUCLEOTIDE SEQUENCE [LARGE SCALE GENOMIC DNA]</scope>
    <source>
        <strain evidence="8 9">CC-CTC003</strain>
    </source>
</reference>
<dbReference type="RefSeq" id="WP_136404006.1">
    <property type="nucleotide sequence ID" value="NZ_SSNZ01000008.1"/>
</dbReference>
<proteinExistence type="inferred from homology"/>
<feature type="transmembrane region" description="Helical" evidence="7">
    <location>
        <begin position="12"/>
        <end position="30"/>
    </location>
</feature>
<sequence>MDFISTKLILNSLVFSVLGLLILLGSYFVIEKLTPENTWKEITEKNNVAVAIVLAAFIIGISMIVSAAIHG</sequence>
<evidence type="ECO:0000256" key="7">
    <source>
        <dbReference type="SAM" id="Phobius"/>
    </source>
</evidence>
<comment type="subcellular location">
    <subcellularLocation>
        <location evidence="1">Cell membrane</location>
        <topology evidence="1">Multi-pass membrane protein</topology>
    </subcellularLocation>
</comment>
<comment type="similarity">
    <text evidence="2">Belongs to the UPF0719 family.</text>
</comment>
<dbReference type="Pfam" id="PF03994">
    <property type="entry name" value="DUF350"/>
    <property type="match status" value="1"/>
</dbReference>
<protein>
    <submittedName>
        <fullName evidence="8">DUF350 domain-containing protein</fullName>
    </submittedName>
</protein>
<evidence type="ECO:0000313" key="9">
    <source>
        <dbReference type="Proteomes" id="UP000307507"/>
    </source>
</evidence>
<dbReference type="EMBL" id="SSNZ01000008">
    <property type="protein sequence ID" value="THF48543.1"/>
    <property type="molecule type" value="Genomic_DNA"/>
</dbReference>
<feature type="transmembrane region" description="Helical" evidence="7">
    <location>
        <begin position="50"/>
        <end position="69"/>
    </location>
</feature>
<evidence type="ECO:0000256" key="1">
    <source>
        <dbReference type="ARBA" id="ARBA00004651"/>
    </source>
</evidence>